<dbReference type="InterPro" id="IPR051457">
    <property type="entry name" value="2-oxoacid:Fd_oxidoreductase"/>
</dbReference>
<dbReference type="NCBIfam" id="NF009589">
    <property type="entry name" value="PRK13030.1"/>
    <property type="match status" value="1"/>
</dbReference>
<dbReference type="InterPro" id="IPR019752">
    <property type="entry name" value="Pyrv/ketoisovalerate_OxRed_cat"/>
</dbReference>
<comment type="caution">
    <text evidence="4">The sequence shown here is derived from an EMBL/GenBank/DDBJ whole genome shotgun (WGS) entry which is preliminary data.</text>
</comment>
<dbReference type="PANTHER" id="PTHR48084">
    <property type="entry name" value="2-OXOGLUTARATE OXIDOREDUCTASE SUBUNIT KORB-RELATED"/>
    <property type="match status" value="1"/>
</dbReference>
<protein>
    <submittedName>
        <fullName evidence="4">Indolepyruvate ferredoxin oxidoreductase family protein</fullName>
    </submittedName>
</protein>
<evidence type="ECO:0000259" key="2">
    <source>
        <dbReference type="Pfam" id="PF01558"/>
    </source>
</evidence>
<name>A0AAJ1X5S6_9RHOB</name>
<reference evidence="4" key="1">
    <citation type="submission" date="2022-07" db="EMBL/GenBank/DDBJ databases">
        <authorList>
            <person name="Otstavnykh N."/>
            <person name="Isaeva M."/>
            <person name="Bystritskaya E."/>
        </authorList>
    </citation>
    <scope>NUCLEOTIDE SEQUENCE</scope>
    <source>
        <strain evidence="4">10Alg 79</strain>
    </source>
</reference>
<evidence type="ECO:0000313" key="4">
    <source>
        <dbReference type="EMBL" id="MDQ2095543.1"/>
    </source>
</evidence>
<dbReference type="Pfam" id="PF01558">
    <property type="entry name" value="POR"/>
    <property type="match status" value="1"/>
</dbReference>
<feature type="domain" description="Pyruvate/ketoisovalerate oxidoreductase catalytic" evidence="2">
    <location>
        <begin position="726"/>
        <end position="912"/>
    </location>
</feature>
<proteinExistence type="predicted"/>
<dbReference type="SUPFAM" id="SSF52518">
    <property type="entry name" value="Thiamin diphosphate-binding fold (THDP-binding)"/>
    <property type="match status" value="2"/>
</dbReference>
<dbReference type="InterPro" id="IPR002869">
    <property type="entry name" value="Pyrv_flavodox_OxRed_cen"/>
</dbReference>
<dbReference type="NCBIfam" id="NF009588">
    <property type="entry name" value="PRK13029.1"/>
    <property type="match status" value="1"/>
</dbReference>
<dbReference type="Gene3D" id="3.40.920.10">
    <property type="entry name" value="Pyruvate-ferredoxin oxidoreductase, PFOR, domain III"/>
    <property type="match status" value="1"/>
</dbReference>
<dbReference type="GO" id="GO:0016903">
    <property type="term" value="F:oxidoreductase activity, acting on the aldehyde or oxo group of donors"/>
    <property type="evidence" value="ECO:0007669"/>
    <property type="project" value="InterPro"/>
</dbReference>
<dbReference type="EMBL" id="JANFFA010000005">
    <property type="protein sequence ID" value="MDQ2095543.1"/>
    <property type="molecule type" value="Genomic_DNA"/>
</dbReference>
<dbReference type="InterPro" id="IPR029061">
    <property type="entry name" value="THDP-binding"/>
</dbReference>
<evidence type="ECO:0000256" key="1">
    <source>
        <dbReference type="ARBA" id="ARBA00023002"/>
    </source>
</evidence>
<dbReference type="RefSeq" id="WP_317627168.1">
    <property type="nucleotide sequence ID" value="NZ_JANFFA010000005.1"/>
</dbReference>
<sequence>MTSQPREFDTYQLEDRYTRESGRVFLTGTQALVRIMLDQARRDKARGLNTAGFISGYRGSPLGALDLELWRAGKHTQANGITFMPAVNEDLGATAVLGAQQASLDPHAEVEGVFSMWYGKGPGLDRSGDALRHGNAYGSSPKGGVLVVAGDDHGCVSSSMPHQSDVAFMTWFMPTLNPANVAEYLSFGEYGLALSRYSGTWVGFKAISETVESGQSVELPADREFTFPEIDLPPGGLHVREADLPSPQIETRITHKLRAVEAFVEANPIDQRIYDIPEARFGIVTTGKGHLDLMEALRLLGLDEAACRRLGIDIYKVGMVWPLARRDALAFVRGKAEVLVIEEKRGIIESQFKEYFYDWPGDKPAKMVGKHRAAGDPLIPWTGELSPLGLVPVVAERLDGFFPEEGLLEKARALTDRPPRIVDVKGATRTPYFCSGCPHNTSTKLPEGSKAASGIGCHVMASWMDRNTVGYAQMGGEGVPHVVASKYNGGKHIFQNLGEGTWYHSGSLAIRQAVAAGTNITYKILYNDAVAMTGGQPVDGPVSVQGIAQACRAEGVQRIALVSDDIGKFSRADFPDGTSFHPREEMDTVQRALREVPGVTVLIYEQTCATEKRRRRKRGTLEDPKKFAFINPAVCEGCGDCSLESNCLSIEPLETEFGRKRKVNLSSCNKDFSCLNGFCPSFVTVEGERRRNSDSGVDLGPLLADLPAPQMAGLAAPYDLLVTGVGGTGVVTVGALITMAAHLEGKGASVLDFTGFAQKFGTVLSYIRLGDAPETIHQVRIDQGAADAVIGCDIVVASAPRASAMYREGTRCVLNLAEMPTGDLVLHRDAQLNVATRLERIRAAVGEANVEGFDANALAERIMGDSVFANVILLGHAWQAGLVPVSEAALKQAILLNGVAVEKNMMAFDLGRVMAVRPEALTEGAAQPDEAGLEAVLARNVGFLTKYQDGEYAARYSAAIAAFRAGVPAELAEQLTGIAAKALFKLMAIKDEYEVARLHVSDDFAAQLEEAFEPGFKLNYHFAAPVVSWKRDARGRPVKRRFGPWMTTGLRLLARLKKLRGTWADPFGYQAERREERALVGWYLDLLAKLAPVVDAGNAQTVERILAAPFEIRGYGPVKAPEIAKARERVDALLAEV</sequence>
<dbReference type="Gene3D" id="3.40.50.970">
    <property type="match status" value="1"/>
</dbReference>
<dbReference type="PANTHER" id="PTHR48084:SF3">
    <property type="entry name" value="SUBUNIT OF PYRUVATE:FLAVODOXIN OXIDOREDUCTASE"/>
    <property type="match status" value="1"/>
</dbReference>
<accession>A0AAJ1X5S6</accession>
<dbReference type="InterPro" id="IPR046667">
    <property type="entry name" value="DUF6537"/>
</dbReference>
<gene>
    <name evidence="4" type="ORF">NOI20_15595</name>
</gene>
<dbReference type="CDD" id="cd07034">
    <property type="entry name" value="TPP_PYR_PFOR_IOR-alpha_like"/>
    <property type="match status" value="1"/>
</dbReference>
<dbReference type="Proteomes" id="UP001227162">
    <property type="component" value="Unassembled WGS sequence"/>
</dbReference>
<keyword evidence="5" id="KW-1185">Reference proteome</keyword>
<reference evidence="4" key="2">
    <citation type="submission" date="2023-04" db="EMBL/GenBank/DDBJ databases">
        <title>'Rhodoalgimonas zhirmunskyi' gen. nov., isolated from a red alga.</title>
        <authorList>
            <person name="Nedashkovskaya O.I."/>
            <person name="Otstavnykh N.Y."/>
            <person name="Bystritskaya E.P."/>
            <person name="Balabanova L.A."/>
            <person name="Isaeva M.P."/>
        </authorList>
    </citation>
    <scope>NUCLEOTIDE SEQUENCE</scope>
    <source>
        <strain evidence="4">10Alg 79</strain>
    </source>
</reference>
<dbReference type="AlphaFoldDB" id="A0AAJ1X5S6"/>
<keyword evidence="1" id="KW-0560">Oxidoreductase</keyword>
<evidence type="ECO:0000259" key="3">
    <source>
        <dbReference type="Pfam" id="PF20169"/>
    </source>
</evidence>
<dbReference type="SUPFAM" id="SSF53323">
    <property type="entry name" value="Pyruvate-ferredoxin oxidoreductase, PFOR, domain III"/>
    <property type="match status" value="1"/>
</dbReference>
<organism evidence="4 5">
    <name type="scientific">Rhodalgimonas zhirmunskyi</name>
    <dbReference type="NCBI Taxonomy" id="2964767"/>
    <lineage>
        <taxon>Bacteria</taxon>
        <taxon>Pseudomonadati</taxon>
        <taxon>Pseudomonadota</taxon>
        <taxon>Alphaproteobacteria</taxon>
        <taxon>Rhodobacterales</taxon>
        <taxon>Roseobacteraceae</taxon>
        <taxon>Rhodalgimonas</taxon>
    </lineage>
</organism>
<dbReference type="Pfam" id="PF20169">
    <property type="entry name" value="DUF6537"/>
    <property type="match status" value="1"/>
</dbReference>
<feature type="domain" description="DUF6537" evidence="3">
    <location>
        <begin position="933"/>
        <end position="1131"/>
    </location>
</feature>
<evidence type="ECO:0000313" key="5">
    <source>
        <dbReference type="Proteomes" id="UP001227162"/>
    </source>
</evidence>
<dbReference type="InterPro" id="IPR002880">
    <property type="entry name" value="Pyrv_Fd/Flavodoxin_OxRdtase_N"/>
</dbReference>